<feature type="transmembrane region" description="Helical" evidence="1">
    <location>
        <begin position="186"/>
        <end position="203"/>
    </location>
</feature>
<keyword evidence="1" id="KW-0812">Transmembrane</keyword>
<evidence type="ECO:0000256" key="1">
    <source>
        <dbReference type="SAM" id="Phobius"/>
    </source>
</evidence>
<accession>A0A5M9GNZ0</accession>
<feature type="transmembrane region" description="Helical" evidence="1">
    <location>
        <begin position="114"/>
        <end position="139"/>
    </location>
</feature>
<feature type="transmembrane region" description="Helical" evidence="1">
    <location>
        <begin position="145"/>
        <end position="166"/>
    </location>
</feature>
<evidence type="ECO:0000313" key="2">
    <source>
        <dbReference type="EMBL" id="KAA8475445.1"/>
    </source>
</evidence>
<dbReference type="EMBL" id="VWNE01000053">
    <property type="protein sequence ID" value="KAA8475445.1"/>
    <property type="molecule type" value="Genomic_DNA"/>
</dbReference>
<feature type="transmembrane region" description="Helical" evidence="1">
    <location>
        <begin position="6"/>
        <end position="29"/>
    </location>
</feature>
<dbReference type="PANTHER" id="PTHR36394">
    <property type="entry name" value="OS01G0277700 PROTEIN"/>
    <property type="match status" value="1"/>
</dbReference>
<evidence type="ECO:0008006" key="4">
    <source>
        <dbReference type="Google" id="ProtNLM"/>
    </source>
</evidence>
<dbReference type="AlphaFoldDB" id="A0A5M9GNZ0"/>
<name>A0A5M9GNZ0_9SPHI</name>
<dbReference type="Proteomes" id="UP000322918">
    <property type="component" value="Unassembled WGS sequence"/>
</dbReference>
<reference evidence="2 3" key="1">
    <citation type="submission" date="2019-09" db="EMBL/GenBank/DDBJ databases">
        <title>Pararcticibacter amylolyticus gen. nov., sp. nov., isolated from a rottenly hemp rope, and reclassification of Pedobacter tournemirensis as Pararcticibacter tournemirensis comb. nov.</title>
        <authorList>
            <person name="Cai Y."/>
        </authorList>
    </citation>
    <scope>NUCLEOTIDE SEQUENCE [LARGE SCALE GENOMIC DNA]</scope>
    <source>
        <strain evidence="2 3">TF5-37.2-LB10</strain>
    </source>
</reference>
<organism evidence="2 3">
    <name type="scientific">Arcticibacter tournemirensis</name>
    <dbReference type="NCBI Taxonomy" id="699437"/>
    <lineage>
        <taxon>Bacteria</taxon>
        <taxon>Pseudomonadati</taxon>
        <taxon>Bacteroidota</taxon>
        <taxon>Sphingobacteriia</taxon>
        <taxon>Sphingobacteriales</taxon>
        <taxon>Sphingobacteriaceae</taxon>
        <taxon>Arcticibacter</taxon>
    </lineage>
</organism>
<keyword evidence="3" id="KW-1185">Reference proteome</keyword>
<gene>
    <name evidence="2" type="ORF">F1649_21495</name>
</gene>
<dbReference type="OrthoDB" id="9782403at2"/>
<sequence length="204" mass="23148">MTQILIGSFLLSVLHAVIPNHWLPILAIGKKEGWSTKEVTQVTLISASAHALSTVLLGLVLSYLGAEMENHINEFTHLIAPSILILLGLVFIYRHHRHKHFHINENLKRKRSKIQIIMVLGVAMFFSPCMEIEGYFLLAGTHEGWLVWFIALMYFLITITGMALLVRYAYKGLLKINWHKLEHNTGIITGITLVITGIISFFIH</sequence>
<evidence type="ECO:0000313" key="3">
    <source>
        <dbReference type="Proteomes" id="UP000322918"/>
    </source>
</evidence>
<keyword evidence="1" id="KW-1133">Transmembrane helix</keyword>
<protein>
    <recommendedName>
        <fullName evidence="4">Urease accessory protein UreH-like transmembrane domain-containing protein</fullName>
    </recommendedName>
</protein>
<proteinExistence type="predicted"/>
<dbReference type="PANTHER" id="PTHR36394:SF1">
    <property type="entry name" value="OS01G0277700 PROTEIN"/>
    <property type="match status" value="1"/>
</dbReference>
<feature type="transmembrane region" description="Helical" evidence="1">
    <location>
        <begin position="41"/>
        <end position="63"/>
    </location>
</feature>
<feature type="transmembrane region" description="Helical" evidence="1">
    <location>
        <begin position="75"/>
        <end position="93"/>
    </location>
</feature>
<comment type="caution">
    <text evidence="2">The sequence shown here is derived from an EMBL/GenBank/DDBJ whole genome shotgun (WGS) entry which is preliminary data.</text>
</comment>
<dbReference type="RefSeq" id="WP_141815817.1">
    <property type="nucleotide sequence ID" value="NZ_VFPL01000001.1"/>
</dbReference>
<keyword evidence="1" id="KW-0472">Membrane</keyword>